<dbReference type="Pfam" id="PF23658">
    <property type="entry name" value="PDZ_CPAF_rel"/>
    <property type="match status" value="1"/>
</dbReference>
<evidence type="ECO:0000313" key="4">
    <source>
        <dbReference type="Proteomes" id="UP001285441"/>
    </source>
</evidence>
<dbReference type="Proteomes" id="UP001285441">
    <property type="component" value="Unassembled WGS sequence"/>
</dbReference>
<dbReference type="InterPro" id="IPR056186">
    <property type="entry name" value="PDZ_CPAF-rel"/>
</dbReference>
<reference evidence="3" key="2">
    <citation type="submission" date="2023-06" db="EMBL/GenBank/DDBJ databases">
        <authorList>
            <consortium name="Lawrence Berkeley National Laboratory"/>
            <person name="Haridas S."/>
            <person name="Hensen N."/>
            <person name="Bonometti L."/>
            <person name="Westerberg I."/>
            <person name="Brannstrom I.O."/>
            <person name="Guillou S."/>
            <person name="Cros-Aarteil S."/>
            <person name="Calhoun S."/>
            <person name="Kuo A."/>
            <person name="Mondo S."/>
            <person name="Pangilinan J."/>
            <person name="Riley R."/>
            <person name="LaButti K."/>
            <person name="Andreopoulos B."/>
            <person name="Lipzen A."/>
            <person name="Chen C."/>
            <person name="Yanf M."/>
            <person name="Daum C."/>
            <person name="Ng V."/>
            <person name="Clum A."/>
            <person name="Steindorff A."/>
            <person name="Ohm R."/>
            <person name="Martin F."/>
            <person name="Silar P."/>
            <person name="Natvig D."/>
            <person name="Lalanne C."/>
            <person name="Gautier V."/>
            <person name="Ament-velasquez S.L."/>
            <person name="Kruys A."/>
            <person name="Hutchinson M.I."/>
            <person name="Powell A.J."/>
            <person name="Barry K."/>
            <person name="Miller A.N."/>
            <person name="Grigoriev I.V."/>
            <person name="Debuchy R."/>
            <person name="Gladieux P."/>
            <person name="Thoren M.H."/>
            <person name="Johannesson H."/>
        </authorList>
    </citation>
    <scope>NUCLEOTIDE SEQUENCE</scope>
    <source>
        <strain evidence="3">CBS 232.78</strain>
    </source>
</reference>
<name>A0AAE0N5Z1_9PEZI</name>
<dbReference type="EMBL" id="JAULSW010000009">
    <property type="protein sequence ID" value="KAK3370679.1"/>
    <property type="molecule type" value="Genomic_DNA"/>
</dbReference>
<evidence type="ECO:0000313" key="3">
    <source>
        <dbReference type="EMBL" id="KAK3370679.1"/>
    </source>
</evidence>
<feature type="domain" description="CPAF-like PDZ" evidence="2">
    <location>
        <begin position="112"/>
        <end position="209"/>
    </location>
</feature>
<gene>
    <name evidence="3" type="ORF">B0H63DRAFT_497502</name>
</gene>
<sequence>MGSKPDRLNTTLFYASEVYDCLISVPFHAAVALRFIEYYNTTIQFQSALAHLKNPPDGYQQPGVDLLAGLERIKGNVVSGYYNNQYSFEVDVQRLIYAAHDSHLILDADSQDAGWAGWAWQLSPIVSVNGNTTVNFFTQFAAKQSVGMLEPHADWNELMWHPAEAVLGPNTGYNAFTGAATFYPGDDLNVTLANGSTLDLPWLALCLNTMDTGTLATGGDFYNYFVLGQTPASLPPIPEPDDNDLEEDEYDDDKSPPKSCVPTFSPRKSGAKNFTMAVQDFVDRASAANLSRIIIDLQQNAGGEAGLAIDAFRCLFPAVGTPFTGSRRRNHPLADKLGDVMAPRLNADTGANFQNWSEYFGPRTYKGDQFSLTEQYDLENSVFDEESFGVVPFGFNDSTVHTNNWKPEDVLILTDVKCSLACSLFVGFATQIGVRTVVADGRPEKGPMQSASGSRGARGYFSITLNHSFRMAGSVDATGEANATFPEVPSNMELRDTGIIRPQASLGEEPVPLQFRYEAADCRIFYALKNVLNMTQLWHDVAAAGFDNLTLCVEGSRGSSTPKPPPRRLGTTAFAGAEWFTNVSPSTLSAIELEDPTITDGDLLALSAIRDCSSNRLCSRDSPCQTIIVTCKKGGSQVTSRMCLPKCNTTDDCVRRDERDPATETNLKCVNKVKADVKANGKLKEDRNVDLRRTKLQTESGYCKPRKGTAASGCTA</sequence>
<proteinExistence type="predicted"/>
<reference evidence="3" key="1">
    <citation type="journal article" date="2023" name="Mol. Phylogenet. Evol.">
        <title>Genome-scale phylogeny and comparative genomics of the fungal order Sordariales.</title>
        <authorList>
            <person name="Hensen N."/>
            <person name="Bonometti L."/>
            <person name="Westerberg I."/>
            <person name="Brannstrom I.O."/>
            <person name="Guillou S."/>
            <person name="Cros-Aarteil S."/>
            <person name="Calhoun S."/>
            <person name="Haridas S."/>
            <person name="Kuo A."/>
            <person name="Mondo S."/>
            <person name="Pangilinan J."/>
            <person name="Riley R."/>
            <person name="LaButti K."/>
            <person name="Andreopoulos B."/>
            <person name="Lipzen A."/>
            <person name="Chen C."/>
            <person name="Yan M."/>
            <person name="Daum C."/>
            <person name="Ng V."/>
            <person name="Clum A."/>
            <person name="Steindorff A."/>
            <person name="Ohm R.A."/>
            <person name="Martin F."/>
            <person name="Silar P."/>
            <person name="Natvig D.O."/>
            <person name="Lalanne C."/>
            <person name="Gautier V."/>
            <person name="Ament-Velasquez S.L."/>
            <person name="Kruys A."/>
            <person name="Hutchinson M.I."/>
            <person name="Powell A.J."/>
            <person name="Barry K."/>
            <person name="Miller A.N."/>
            <person name="Grigoriev I.V."/>
            <person name="Debuchy R."/>
            <person name="Gladieux P."/>
            <person name="Hiltunen Thoren M."/>
            <person name="Johannesson H."/>
        </authorList>
    </citation>
    <scope>NUCLEOTIDE SEQUENCE</scope>
    <source>
        <strain evidence="3">CBS 232.78</strain>
    </source>
</reference>
<comment type="caution">
    <text evidence="3">The sequence shown here is derived from an EMBL/GenBank/DDBJ whole genome shotgun (WGS) entry which is preliminary data.</text>
</comment>
<evidence type="ECO:0000256" key="1">
    <source>
        <dbReference type="SAM" id="MobiDB-lite"/>
    </source>
</evidence>
<accession>A0AAE0N5Z1</accession>
<dbReference type="AlphaFoldDB" id="A0AAE0N5Z1"/>
<feature type="compositionally biased region" description="Acidic residues" evidence="1">
    <location>
        <begin position="239"/>
        <end position="252"/>
    </location>
</feature>
<evidence type="ECO:0000259" key="2">
    <source>
        <dbReference type="Pfam" id="PF23658"/>
    </source>
</evidence>
<dbReference type="InterPro" id="IPR052766">
    <property type="entry name" value="S41A_metabolite_peptidase"/>
</dbReference>
<organism evidence="3 4">
    <name type="scientific">Podospora didyma</name>
    <dbReference type="NCBI Taxonomy" id="330526"/>
    <lineage>
        <taxon>Eukaryota</taxon>
        <taxon>Fungi</taxon>
        <taxon>Dikarya</taxon>
        <taxon>Ascomycota</taxon>
        <taxon>Pezizomycotina</taxon>
        <taxon>Sordariomycetes</taxon>
        <taxon>Sordariomycetidae</taxon>
        <taxon>Sordariales</taxon>
        <taxon>Podosporaceae</taxon>
        <taxon>Podospora</taxon>
    </lineage>
</organism>
<protein>
    <submittedName>
        <fullName evidence="3">Peptidase S41 family protein</fullName>
    </submittedName>
</protein>
<feature type="region of interest" description="Disordered" evidence="1">
    <location>
        <begin position="233"/>
        <end position="266"/>
    </location>
</feature>
<keyword evidence="4" id="KW-1185">Reference proteome</keyword>
<dbReference type="PANTHER" id="PTHR37049">
    <property type="entry name" value="PEPTIDASE S41 FAMILY PROTEIN"/>
    <property type="match status" value="1"/>
</dbReference>
<dbReference type="PANTHER" id="PTHR37049:SF5">
    <property type="entry name" value="TAIL SPECIFIC PROTEASE DOMAIN-CONTAINING PROTEIN"/>
    <property type="match status" value="1"/>
</dbReference>